<dbReference type="SUPFAM" id="SSF51045">
    <property type="entry name" value="WW domain"/>
    <property type="match status" value="1"/>
</dbReference>
<dbReference type="PROSITE" id="PS50020">
    <property type="entry name" value="WW_DOMAIN_2"/>
    <property type="match status" value="1"/>
</dbReference>
<dbReference type="FunFam" id="2.20.70.10:FF:000022">
    <property type="entry name" value="Rho GTPase activating protein 39"/>
    <property type="match status" value="1"/>
</dbReference>
<name>A0A556UYU7_BAGYA</name>
<accession>A0A556UYU7</accession>
<organism evidence="5 6">
    <name type="scientific">Bagarius yarrelli</name>
    <name type="common">Goonch</name>
    <name type="synonym">Bagrus yarrelli</name>
    <dbReference type="NCBI Taxonomy" id="175774"/>
    <lineage>
        <taxon>Eukaryota</taxon>
        <taxon>Metazoa</taxon>
        <taxon>Chordata</taxon>
        <taxon>Craniata</taxon>
        <taxon>Vertebrata</taxon>
        <taxon>Euteleostomi</taxon>
        <taxon>Actinopterygii</taxon>
        <taxon>Neopterygii</taxon>
        <taxon>Teleostei</taxon>
        <taxon>Ostariophysi</taxon>
        <taxon>Siluriformes</taxon>
        <taxon>Sisoridae</taxon>
        <taxon>Sisorinae</taxon>
        <taxon>Bagarius</taxon>
    </lineage>
</organism>
<dbReference type="PROSITE" id="PS50238">
    <property type="entry name" value="RHOGAP"/>
    <property type="match status" value="1"/>
</dbReference>
<feature type="compositionally biased region" description="Basic residues" evidence="1">
    <location>
        <begin position="422"/>
        <end position="431"/>
    </location>
</feature>
<dbReference type="PROSITE" id="PS51016">
    <property type="entry name" value="MYTH4"/>
    <property type="match status" value="1"/>
</dbReference>
<dbReference type="Pfam" id="PF00620">
    <property type="entry name" value="RhoGAP"/>
    <property type="match status" value="1"/>
</dbReference>
<evidence type="ECO:0000313" key="5">
    <source>
        <dbReference type="EMBL" id="TSP68473.1"/>
    </source>
</evidence>
<dbReference type="GO" id="GO:0005096">
    <property type="term" value="F:GTPase activator activity"/>
    <property type="evidence" value="ECO:0007669"/>
    <property type="project" value="TreeGrafter"/>
</dbReference>
<dbReference type="InterPro" id="IPR008936">
    <property type="entry name" value="Rho_GTPase_activation_prot"/>
</dbReference>
<dbReference type="GO" id="GO:0005856">
    <property type="term" value="C:cytoskeleton"/>
    <property type="evidence" value="ECO:0007669"/>
    <property type="project" value="InterPro"/>
</dbReference>
<evidence type="ECO:0000313" key="6">
    <source>
        <dbReference type="Proteomes" id="UP000319801"/>
    </source>
</evidence>
<dbReference type="InterPro" id="IPR000857">
    <property type="entry name" value="MyTH4_dom"/>
</dbReference>
<evidence type="ECO:0000259" key="2">
    <source>
        <dbReference type="PROSITE" id="PS50020"/>
    </source>
</evidence>
<feature type="region of interest" description="Disordered" evidence="1">
    <location>
        <begin position="161"/>
        <end position="189"/>
    </location>
</feature>
<feature type="region of interest" description="Disordered" evidence="1">
    <location>
        <begin position="458"/>
        <end position="562"/>
    </location>
</feature>
<feature type="domain" description="WW" evidence="2">
    <location>
        <begin position="98"/>
        <end position="125"/>
    </location>
</feature>
<dbReference type="GO" id="GO:0005737">
    <property type="term" value="C:cytoplasm"/>
    <property type="evidence" value="ECO:0007669"/>
    <property type="project" value="TreeGrafter"/>
</dbReference>
<dbReference type="PANTHER" id="PTHR45876">
    <property type="entry name" value="FI04035P"/>
    <property type="match status" value="1"/>
</dbReference>
<feature type="compositionally biased region" description="Basic and acidic residues" evidence="1">
    <location>
        <begin position="542"/>
        <end position="555"/>
    </location>
</feature>
<proteinExistence type="predicted"/>
<evidence type="ECO:0000259" key="4">
    <source>
        <dbReference type="PROSITE" id="PS51016"/>
    </source>
</evidence>
<protein>
    <submittedName>
        <fullName evidence="5">Rho GTPase-activating protein 39</fullName>
    </submittedName>
</protein>
<dbReference type="Gene3D" id="2.20.70.10">
    <property type="match status" value="1"/>
</dbReference>
<feature type="domain" description="Rho-GAP" evidence="3">
    <location>
        <begin position="826"/>
        <end position="997"/>
    </location>
</feature>
<keyword evidence="6" id="KW-1185">Reference proteome</keyword>
<feature type="compositionally biased region" description="Basic and acidic residues" evidence="1">
    <location>
        <begin position="372"/>
        <end position="387"/>
    </location>
</feature>
<dbReference type="GO" id="GO:0007165">
    <property type="term" value="P:signal transduction"/>
    <property type="evidence" value="ECO:0007669"/>
    <property type="project" value="InterPro"/>
</dbReference>
<evidence type="ECO:0000259" key="3">
    <source>
        <dbReference type="PROSITE" id="PS50238"/>
    </source>
</evidence>
<sequence length="1002" mass="111528">MTSRKSTGSRRTQLNTATKLTLLSCPFAHQLHNVNTPNNSLSGIHHDDTDLMVSVPDWVEILEPRSRERMYVNLATGECGWEPPAGASVRQSDGNQWWELFDNNNNRFYYYNSTSQQTVWHRPQGCDIVPLAQLQAIKKSSESGLRGNGTSGRGTIVTAVALPNSNNTQEQESAKETTSEPNVRWQPAPGSKAAMLVKVGSSGRNQQITPASPRPLVHLSLPTTNTPSPIPTYPSRTASFGKMDPKQPFHVVKKADSSNLSMGMPCSGAPSSANVFRPSSPQYAATPPVPIYDEPPTLDPPIYDEPPADMEVEGAEYLTHNPYRPTHSMPRLAPPHKLLQFPQAKHKRHPSAGEYSAAGRECIKHMVNVDLHAGDSPKEELTMEKKQPWHSRQSSLASQEYPPPSTITYQDSGYSTGPSPSLRRKNRRRAMAGHGMGSGSELSDKLMAEMKVALMNSEGSLKSTTLPGPTSGSGEDTMGSERSLYSRHGDSALVSSEGLAGGQKRTYEKVHSLEKSEASHTSLSSTEPPASPSQPATLEAKSQTDFHSQHRKDSDNDGLGHTVSSLPVLQVHTPAPGPTYQYPYSTSCKPPVDVDIEAWATKNLNQHTRGLLRRRVSIATMLSWSSASIRKPMLITSDRVIKKEACDVFKLVQTYMGDRQVARLDRRLVALLVVTKCWSMQGLRDELYVQLIRQTTDNLNLSSLCAGWELMAISLAFFSPSPKFRRYLEGYIQRHLEPSNDKKILQRIVEQQDIKNKKNSKSRKKRKQNNEEEEEQGLPISTYAKYCYRKLQKVAVTGGKKGLRKPTLDEIDHGRNAIVTPSLFGSALEEIMERQSQLFPHRRLPWVQVQLSQCVLALGGAQTEGIFRVPGDIDEVNALKLQVDQWKIPENLSDPNVPGNVYTQCISHYEDAEAAIKVVQALPELNRLVLCYFIHFLQVFAQPVNVSKTKMDVNNLAMVMAPNCLRCQSDDPRIIFENTRKEMSFLRILIVHLDTSFIKDFV</sequence>
<gene>
    <name evidence="5" type="ORF">Baya_10958</name>
</gene>
<feature type="compositionally biased region" description="Polar residues" evidence="1">
    <location>
        <begin position="406"/>
        <end position="419"/>
    </location>
</feature>
<dbReference type="SMART" id="SM00456">
    <property type="entry name" value="WW"/>
    <property type="match status" value="2"/>
</dbReference>
<dbReference type="SMART" id="SM00139">
    <property type="entry name" value="MyTH4"/>
    <property type="match status" value="1"/>
</dbReference>
<dbReference type="InterPro" id="IPR038185">
    <property type="entry name" value="MyTH4_dom_sf"/>
</dbReference>
<feature type="compositionally biased region" description="Polar residues" evidence="1">
    <location>
        <begin position="458"/>
        <end position="474"/>
    </location>
</feature>
<feature type="region of interest" description="Disordered" evidence="1">
    <location>
        <begin position="370"/>
        <end position="443"/>
    </location>
</feature>
<feature type="compositionally biased region" description="Basic residues" evidence="1">
    <location>
        <begin position="757"/>
        <end position="767"/>
    </location>
</feature>
<dbReference type="InterPro" id="IPR000198">
    <property type="entry name" value="RhoGAP_dom"/>
</dbReference>
<dbReference type="Gene3D" id="1.25.40.530">
    <property type="entry name" value="MyTH4 domain"/>
    <property type="match status" value="1"/>
</dbReference>
<dbReference type="SUPFAM" id="SSF48350">
    <property type="entry name" value="GTPase activation domain, GAP"/>
    <property type="match status" value="1"/>
</dbReference>
<dbReference type="InterPro" id="IPR036020">
    <property type="entry name" value="WW_dom_sf"/>
</dbReference>
<dbReference type="PANTHER" id="PTHR45876:SF6">
    <property type="entry name" value="RHO GTPASE-ACTIVATING PROTEIN 39-LIKE"/>
    <property type="match status" value="1"/>
</dbReference>
<feature type="region of interest" description="Disordered" evidence="1">
    <location>
        <begin position="202"/>
        <end position="244"/>
    </location>
</feature>
<dbReference type="Gene3D" id="1.10.555.10">
    <property type="entry name" value="Rho GTPase activation protein"/>
    <property type="match status" value="1"/>
</dbReference>
<feature type="compositionally biased region" description="Polar residues" evidence="1">
    <location>
        <begin position="519"/>
        <end position="541"/>
    </location>
</feature>
<dbReference type="SMART" id="SM00324">
    <property type="entry name" value="RhoGAP"/>
    <property type="match status" value="1"/>
</dbReference>
<feature type="domain" description="MyTH4" evidence="4">
    <location>
        <begin position="624"/>
        <end position="776"/>
    </location>
</feature>
<comment type="caution">
    <text evidence="5">The sequence shown here is derived from an EMBL/GenBank/DDBJ whole genome shotgun (WGS) entry which is preliminary data.</text>
</comment>
<dbReference type="AlphaFoldDB" id="A0A556UYU7"/>
<dbReference type="OrthoDB" id="437889at2759"/>
<reference evidence="5 6" key="1">
    <citation type="journal article" date="2019" name="Genome Biol. Evol.">
        <title>Whole-Genome Sequencing of the Giant Devil Catfish, Bagarius yarrelli.</title>
        <authorList>
            <person name="Jiang W."/>
            <person name="Lv Y."/>
            <person name="Cheng L."/>
            <person name="Yang K."/>
            <person name="Chao B."/>
            <person name="Wang X."/>
            <person name="Li Y."/>
            <person name="Pan X."/>
            <person name="You X."/>
            <person name="Zhang Y."/>
            <person name="Yang J."/>
            <person name="Li J."/>
            <person name="Zhang X."/>
            <person name="Liu S."/>
            <person name="Sun C."/>
            <person name="Yang J."/>
            <person name="Shi Q."/>
        </authorList>
    </citation>
    <scope>NUCLEOTIDE SEQUENCE [LARGE SCALE GENOMIC DNA]</scope>
    <source>
        <strain evidence="5">JWS20170419001</strain>
        <tissue evidence="5">Muscle</tissue>
    </source>
</reference>
<dbReference type="EMBL" id="VCAZ01000078">
    <property type="protein sequence ID" value="TSP68473.1"/>
    <property type="molecule type" value="Genomic_DNA"/>
</dbReference>
<feature type="compositionally biased region" description="Basic and acidic residues" evidence="1">
    <location>
        <begin position="505"/>
        <end position="518"/>
    </location>
</feature>
<dbReference type="Proteomes" id="UP000319801">
    <property type="component" value="Unassembled WGS sequence"/>
</dbReference>
<evidence type="ECO:0000256" key="1">
    <source>
        <dbReference type="SAM" id="MobiDB-lite"/>
    </source>
</evidence>
<feature type="region of interest" description="Disordered" evidence="1">
    <location>
        <begin position="755"/>
        <end position="776"/>
    </location>
</feature>
<dbReference type="InterPro" id="IPR001202">
    <property type="entry name" value="WW_dom"/>
</dbReference>
<dbReference type="Pfam" id="PF00784">
    <property type="entry name" value="MyTH4"/>
    <property type="match status" value="1"/>
</dbReference>